<dbReference type="GO" id="GO:0008270">
    <property type="term" value="F:zinc ion binding"/>
    <property type="evidence" value="ECO:0007669"/>
    <property type="project" value="UniProtKB-KW"/>
</dbReference>
<dbReference type="GO" id="GO:0098882">
    <property type="term" value="F:structural constituent of presynaptic active zone"/>
    <property type="evidence" value="ECO:0007669"/>
    <property type="project" value="TreeGrafter"/>
</dbReference>
<comment type="subcellular location">
    <subcellularLocation>
        <location evidence="7">Presynaptic active zone</location>
    </subcellularLocation>
</comment>
<dbReference type="PANTHER" id="PTHR14113">
    <property type="entry name" value="PICCOLO/BASSOON"/>
    <property type="match status" value="1"/>
</dbReference>
<keyword evidence="4" id="KW-0862">Zinc</keyword>
<dbReference type="Proteomes" id="UP000324091">
    <property type="component" value="Chromosome 13"/>
</dbReference>
<comment type="caution">
    <text evidence="10">The sequence shown here is derived from an EMBL/GenBank/DDBJ whole genome shotgun (WGS) entry which is preliminary data.</text>
</comment>
<evidence type="ECO:0000313" key="10">
    <source>
        <dbReference type="EMBL" id="TWW76405.1"/>
    </source>
</evidence>
<feature type="compositionally biased region" description="Polar residues" evidence="8">
    <location>
        <begin position="604"/>
        <end position="706"/>
    </location>
</feature>
<evidence type="ECO:0000256" key="3">
    <source>
        <dbReference type="ARBA" id="ARBA00022771"/>
    </source>
</evidence>
<keyword evidence="2" id="KW-0677">Repeat</keyword>
<feature type="region of interest" description="Disordered" evidence="8">
    <location>
        <begin position="303"/>
        <end position="339"/>
    </location>
</feature>
<dbReference type="InterPro" id="IPR008899">
    <property type="entry name" value="Znf_piccolo"/>
</dbReference>
<dbReference type="InterPro" id="IPR013083">
    <property type="entry name" value="Znf_RING/FYVE/PHD"/>
</dbReference>
<dbReference type="InterPro" id="IPR052098">
    <property type="entry name" value="Presynaptic_Scaffold_Bsn/Pclo"/>
</dbReference>
<evidence type="ECO:0000256" key="5">
    <source>
        <dbReference type="ARBA" id="ARBA00023018"/>
    </source>
</evidence>
<organism evidence="10 11">
    <name type="scientific">Takifugu flavidus</name>
    <name type="common">sansaifugu</name>
    <dbReference type="NCBI Taxonomy" id="433684"/>
    <lineage>
        <taxon>Eukaryota</taxon>
        <taxon>Metazoa</taxon>
        <taxon>Chordata</taxon>
        <taxon>Craniata</taxon>
        <taxon>Vertebrata</taxon>
        <taxon>Euteleostomi</taxon>
        <taxon>Actinopterygii</taxon>
        <taxon>Neopterygii</taxon>
        <taxon>Teleostei</taxon>
        <taxon>Neoteleostei</taxon>
        <taxon>Acanthomorphata</taxon>
        <taxon>Eupercaria</taxon>
        <taxon>Tetraodontiformes</taxon>
        <taxon>Tetradontoidea</taxon>
        <taxon>Tetraodontidae</taxon>
        <taxon>Takifugu</taxon>
    </lineage>
</organism>
<dbReference type="GO" id="GO:0098982">
    <property type="term" value="C:GABA-ergic synapse"/>
    <property type="evidence" value="ECO:0007669"/>
    <property type="project" value="TreeGrafter"/>
</dbReference>
<accession>A0A5C6PAF5</accession>
<feature type="compositionally biased region" description="Low complexity" evidence="8">
    <location>
        <begin position="47"/>
        <end position="62"/>
    </location>
</feature>
<feature type="compositionally biased region" description="Basic and acidic residues" evidence="8">
    <location>
        <begin position="185"/>
        <end position="200"/>
    </location>
</feature>
<dbReference type="InterPro" id="IPR011011">
    <property type="entry name" value="Znf_FYVE_PHD"/>
</dbReference>
<evidence type="ECO:0000256" key="8">
    <source>
        <dbReference type="SAM" id="MobiDB-lite"/>
    </source>
</evidence>
<keyword evidence="5" id="KW-0770">Synapse</keyword>
<feature type="domain" description="Zinc finger piccolo-type" evidence="9">
    <location>
        <begin position="99"/>
        <end position="155"/>
    </location>
</feature>
<reference evidence="10 11" key="1">
    <citation type="submission" date="2019-04" db="EMBL/GenBank/DDBJ databases">
        <title>Chromosome genome assembly for Takifugu flavidus.</title>
        <authorList>
            <person name="Xiao S."/>
        </authorList>
    </citation>
    <scope>NUCLEOTIDE SEQUENCE [LARGE SCALE GENOMIC DNA]</scope>
    <source>
        <strain evidence="10">HTHZ2018</strain>
        <tissue evidence="10">Muscle</tissue>
    </source>
</reference>
<protein>
    <submittedName>
        <fullName evidence="10">Protein piccolo</fullName>
    </submittedName>
</protein>
<feature type="compositionally biased region" description="Basic and acidic residues" evidence="8">
    <location>
        <begin position="215"/>
        <end position="239"/>
    </location>
</feature>
<feature type="region of interest" description="Disordered" evidence="8">
    <location>
        <begin position="156"/>
        <end position="259"/>
    </location>
</feature>
<keyword evidence="1" id="KW-0479">Metal-binding</keyword>
<dbReference type="AlphaFoldDB" id="A0A5C6PAF5"/>
<name>A0A5C6PAF5_9TELE</name>
<feature type="domain" description="Zinc finger piccolo-type" evidence="9">
    <location>
        <begin position="366"/>
        <end position="423"/>
    </location>
</feature>
<evidence type="ECO:0000256" key="1">
    <source>
        <dbReference type="ARBA" id="ARBA00022723"/>
    </source>
</evidence>
<proteinExistence type="predicted"/>
<keyword evidence="6" id="KW-0966">Cell projection</keyword>
<sequence>MFGFGSSIFSSASTLISSAVQEESRTTPPSSRKMSAPPQVSPKLSAKKMSSPSVPSKMPPTESKTEKPEPKKEPDLKQETAPSQTPTMAAKTQKADNTCCPLCKVELNIGSKDPANYNTCTECKTIVCTQCGFNPMPIGKVKEWLCLNCQMKRAVGASEPPGLPTKVPEKKQDSPGKVSAPATQKLDESSKATTPKKEPHSLVSPKETSESITSQRKESVLSGKLDSKIKQVTDPKAADQADQPALKQSAPAAATERTSGGFFGFGGPKAQPDVAKPAVAGKMFGFGSSIFSSASTLINSAVQEQPKTTPPVSPNMSPAKGVKSPSVQKLEESNKSQIPTEVAKLDKAQPTAAVASRDSVKQIQSTCPLCNIALNMGSKDVPNYNTCTECKNVVCNRCGFNPMPNEMVVKEWLCLTCQMQRALKAPEATSVNTQIPVRSPKKEAIGPVKVDNKAPESAQKMPIVAKESKPNVATEVKEKKKTPQVAQQSKKPPLVEPKLDEAPSEPQKPAASEATAKTTQPPKQDSGGFFGFGGPKSQPAVAQSAGLQQQPKQNHRRLQQQPKQNHRRVHQQPKQNLRRLHQQSKQNLRRLHQQPKQNHRRLHQQPSKTSTGSTNSPSKTFAGCTNSPSKTSAGSTNSPSKTTAGCTNSPSKTTAGSTNSPSETSAGSTNSPSKTSTGSTNSPSKTSAGSTNSPSKINGGSTNSTS</sequence>
<dbReference type="Pfam" id="PF05715">
    <property type="entry name" value="zf-piccolo"/>
    <property type="match status" value="2"/>
</dbReference>
<evidence type="ECO:0000313" key="11">
    <source>
        <dbReference type="Proteomes" id="UP000324091"/>
    </source>
</evidence>
<dbReference type="PANTHER" id="PTHR14113:SF6">
    <property type="entry name" value="PROTEIN PICCOLO"/>
    <property type="match status" value="1"/>
</dbReference>
<evidence type="ECO:0000256" key="6">
    <source>
        <dbReference type="ARBA" id="ARBA00023273"/>
    </source>
</evidence>
<dbReference type="SUPFAM" id="SSF57903">
    <property type="entry name" value="FYVE/PHD zinc finger"/>
    <property type="match status" value="2"/>
</dbReference>
<evidence type="ECO:0000256" key="7">
    <source>
        <dbReference type="ARBA" id="ARBA00034101"/>
    </source>
</evidence>
<dbReference type="EMBL" id="RHFK02000005">
    <property type="protein sequence ID" value="TWW76405.1"/>
    <property type="molecule type" value="Genomic_DNA"/>
</dbReference>
<evidence type="ECO:0000259" key="9">
    <source>
        <dbReference type="Pfam" id="PF05715"/>
    </source>
</evidence>
<gene>
    <name evidence="10" type="ORF">D4764_13G0010670</name>
</gene>
<dbReference type="GO" id="GO:0098978">
    <property type="term" value="C:glutamatergic synapse"/>
    <property type="evidence" value="ECO:0007669"/>
    <property type="project" value="TreeGrafter"/>
</dbReference>
<dbReference type="GO" id="GO:0030424">
    <property type="term" value="C:axon"/>
    <property type="evidence" value="ECO:0007669"/>
    <property type="project" value="TreeGrafter"/>
</dbReference>
<feature type="region of interest" description="Disordered" evidence="8">
    <location>
        <begin position="16"/>
        <end position="91"/>
    </location>
</feature>
<dbReference type="GO" id="GO:1904071">
    <property type="term" value="P:presynaptic active zone assembly"/>
    <property type="evidence" value="ECO:0007669"/>
    <property type="project" value="TreeGrafter"/>
</dbReference>
<feature type="compositionally biased region" description="Basic residues" evidence="8">
    <location>
        <begin position="553"/>
        <end position="603"/>
    </location>
</feature>
<keyword evidence="11" id="KW-1185">Reference proteome</keyword>
<dbReference type="GO" id="GO:0035418">
    <property type="term" value="P:protein localization to synapse"/>
    <property type="evidence" value="ECO:0007669"/>
    <property type="project" value="TreeGrafter"/>
</dbReference>
<feature type="compositionally biased region" description="Basic and acidic residues" evidence="8">
    <location>
        <begin position="63"/>
        <end position="78"/>
    </location>
</feature>
<dbReference type="Gene3D" id="3.30.40.10">
    <property type="entry name" value="Zinc/RING finger domain, C3HC4 (zinc finger)"/>
    <property type="match status" value="2"/>
</dbReference>
<evidence type="ECO:0000256" key="2">
    <source>
        <dbReference type="ARBA" id="ARBA00022737"/>
    </source>
</evidence>
<evidence type="ECO:0000256" key="4">
    <source>
        <dbReference type="ARBA" id="ARBA00022833"/>
    </source>
</evidence>
<dbReference type="GO" id="GO:0048788">
    <property type="term" value="C:cytoskeleton of presynaptic active zone"/>
    <property type="evidence" value="ECO:0007669"/>
    <property type="project" value="TreeGrafter"/>
</dbReference>
<keyword evidence="3" id="KW-0863">Zinc-finger</keyword>
<feature type="region of interest" description="Disordered" evidence="8">
    <location>
        <begin position="426"/>
        <end position="706"/>
    </location>
</feature>
<feature type="compositionally biased region" description="Basic and acidic residues" evidence="8">
    <location>
        <begin position="440"/>
        <end position="454"/>
    </location>
</feature>